<dbReference type="PANTHER" id="PTHR43669">
    <property type="entry name" value="5-KETO-D-GLUCONATE 5-REDUCTASE"/>
    <property type="match status" value="1"/>
</dbReference>
<name>A0ABS9TSL6_9PSEU</name>
<dbReference type="InterPro" id="IPR036291">
    <property type="entry name" value="NAD(P)-bd_dom_sf"/>
</dbReference>
<comment type="caution">
    <text evidence="3">The sequence shown here is derived from an EMBL/GenBank/DDBJ whole genome shotgun (WGS) entry which is preliminary data.</text>
</comment>
<organism evidence="3 4">
    <name type="scientific">Pseudonocardia alaniniphila</name>
    <dbReference type="NCBI Taxonomy" id="75291"/>
    <lineage>
        <taxon>Bacteria</taxon>
        <taxon>Bacillati</taxon>
        <taxon>Actinomycetota</taxon>
        <taxon>Actinomycetes</taxon>
        <taxon>Pseudonocardiales</taxon>
        <taxon>Pseudonocardiaceae</taxon>
        <taxon>Pseudonocardia</taxon>
    </lineage>
</organism>
<accession>A0ABS9TSL6</accession>
<dbReference type="EMBL" id="JAKXMK010000042">
    <property type="protein sequence ID" value="MCH6171353.1"/>
    <property type="molecule type" value="Genomic_DNA"/>
</dbReference>
<comment type="similarity">
    <text evidence="1">Belongs to the short-chain dehydrogenases/reductases (SDR) family.</text>
</comment>
<dbReference type="RefSeq" id="WP_241042159.1">
    <property type="nucleotide sequence ID" value="NZ_BAAAJF010000048.1"/>
</dbReference>
<dbReference type="PANTHER" id="PTHR43669:SF3">
    <property type="entry name" value="ALCOHOL DEHYDROGENASE, PUTATIVE (AFU_ORTHOLOGUE AFUA_3G03445)-RELATED"/>
    <property type="match status" value="1"/>
</dbReference>
<dbReference type="InterPro" id="IPR002347">
    <property type="entry name" value="SDR_fam"/>
</dbReference>
<sequence length="265" mass="27619">MADPSAGHAVTAPLFDLTGHVALVTGGNSGIGLGMAHGLAQTGADVCIWGTNVERNEAAVQELEKHGTRVRAIRCDVGDEADVQSGFAETIEHFGRVDSCFANAGVGGSGTRFVETSLADFRAVTRVNLDGAFLTLRAAAAHMVERGGGGVLVGTSSVSAIHGAPRGQAYAASKAGLTAMIKACAVELARYGINAHSIVAGWTETPLASPKLHDETFERNVMKRMPHRRWGEPRDFARLAVYLASGTGGFHTGDSIVVDGGYSIF</sequence>
<evidence type="ECO:0000313" key="4">
    <source>
        <dbReference type="Proteomes" id="UP001299970"/>
    </source>
</evidence>
<dbReference type="Proteomes" id="UP001299970">
    <property type="component" value="Unassembled WGS sequence"/>
</dbReference>
<proteinExistence type="inferred from homology"/>
<evidence type="ECO:0000256" key="1">
    <source>
        <dbReference type="ARBA" id="ARBA00006484"/>
    </source>
</evidence>
<dbReference type="Gene3D" id="3.40.50.720">
    <property type="entry name" value="NAD(P)-binding Rossmann-like Domain"/>
    <property type="match status" value="1"/>
</dbReference>
<reference evidence="3 4" key="1">
    <citation type="submission" date="2022-03" db="EMBL/GenBank/DDBJ databases">
        <title>Pseudonocardia alaer sp. nov., a novel actinomycete isolated from reed forest soil.</title>
        <authorList>
            <person name="Wang L."/>
        </authorList>
    </citation>
    <scope>NUCLEOTIDE SEQUENCE [LARGE SCALE GENOMIC DNA]</scope>
    <source>
        <strain evidence="3 4">Y-16303</strain>
    </source>
</reference>
<keyword evidence="2" id="KW-0560">Oxidoreductase</keyword>
<dbReference type="PRINTS" id="PR00081">
    <property type="entry name" value="GDHRDH"/>
</dbReference>
<gene>
    <name evidence="3" type="ORF">MMF94_37160</name>
</gene>
<protein>
    <submittedName>
        <fullName evidence="3">SDR family oxidoreductase</fullName>
    </submittedName>
</protein>
<dbReference type="SUPFAM" id="SSF51735">
    <property type="entry name" value="NAD(P)-binding Rossmann-fold domains"/>
    <property type="match status" value="1"/>
</dbReference>
<evidence type="ECO:0000313" key="3">
    <source>
        <dbReference type="EMBL" id="MCH6171353.1"/>
    </source>
</evidence>
<keyword evidence="4" id="KW-1185">Reference proteome</keyword>
<dbReference type="Pfam" id="PF13561">
    <property type="entry name" value="adh_short_C2"/>
    <property type="match status" value="1"/>
</dbReference>
<evidence type="ECO:0000256" key="2">
    <source>
        <dbReference type="ARBA" id="ARBA00023002"/>
    </source>
</evidence>
<dbReference type="PRINTS" id="PR00080">
    <property type="entry name" value="SDRFAMILY"/>
</dbReference>